<sequence length="566" mass="61320">MIIGLDVGGTHTDVVLLGEEGLIREYKVRTDPEDLFSTVLAGIEHIVEGIEPDRINRVVLSTTLTTNAIVQEKYPEVGMIVSGGPGIDPEHFRTNRHYYSITGSIDHRGREVAPVNLDEIHEIAAALKKEGIRNVGIVGKFSVRNPAHELAVYHAIKDDFGKIFLGHHVSGNLNFPRRIATTFLNTTIRPIHKKFFAAVKQSLEQKGLMIPIHLLKADGGTMSFEASLDFPGQTILSGPSASVMGAIAFASETEETLVLDIGGTTTDMAILVDRAPLLDPVGITLSQNRKRIQTLIRSLETRSIGIGGDSAVRLQDGILTVGPDREGPAMAYGGKVPTPTDAFFVLGIQKGDGLAASTAGIAPIAQALGISVEAAADRIFDEACNVILSQAGQMIDAINSKPVYTVHELQEGLQVHPKRILVLGGPAPEFADRLRTLSDFDVRAVPHWSVANAIGAALARTTCEVTLFGDTQREIVSAPEEDFSEPVNRNFSKENAVEKAFVLLRDKAVRIGADTRDLEMEVTEDLQFNMVRGFYTAGRNIRVKVQVKPGLIHGYQAIIERLLSNA</sequence>
<comment type="caution">
    <text evidence="3">The sequence shown here is derived from an EMBL/GenBank/DDBJ whole genome shotgun (WGS) entry which is preliminary data.</text>
</comment>
<accession>S7T9I7</accession>
<dbReference type="Pfam" id="PF05378">
    <property type="entry name" value="Hydant_A_N"/>
    <property type="match status" value="1"/>
</dbReference>
<evidence type="ECO:0000313" key="4">
    <source>
        <dbReference type="Proteomes" id="UP000014977"/>
    </source>
</evidence>
<feature type="domain" description="Hydantoinase A/oxoprolinase" evidence="1">
    <location>
        <begin position="178"/>
        <end position="462"/>
    </location>
</feature>
<keyword evidence="4" id="KW-1185">Reference proteome</keyword>
<dbReference type="Pfam" id="PF01968">
    <property type="entry name" value="Hydantoinase_A"/>
    <property type="match status" value="1"/>
</dbReference>
<evidence type="ECO:0000313" key="3">
    <source>
        <dbReference type="EMBL" id="EPR33276.1"/>
    </source>
</evidence>
<dbReference type="AlphaFoldDB" id="S7T9I7"/>
<proteinExistence type="predicted"/>
<dbReference type="STRING" id="897.B2D07_02610"/>
<evidence type="ECO:0000259" key="2">
    <source>
        <dbReference type="Pfam" id="PF05378"/>
    </source>
</evidence>
<reference evidence="3 4" key="1">
    <citation type="journal article" date="2013" name="Genome Announc.">
        <title>Draft genome sequences for three mercury-methylating, sulfate-reducing bacteria.</title>
        <authorList>
            <person name="Brown S.D."/>
            <person name="Hurt R.A.Jr."/>
            <person name="Gilmour C.C."/>
            <person name="Elias D.A."/>
        </authorList>
    </citation>
    <scope>NUCLEOTIDE SEQUENCE [LARGE SCALE GENOMIC DNA]</scope>
    <source>
        <strain evidence="3 4">DSM 2059</strain>
    </source>
</reference>
<dbReference type="PANTHER" id="PTHR11365">
    <property type="entry name" value="5-OXOPROLINASE RELATED"/>
    <property type="match status" value="1"/>
</dbReference>
<dbReference type="eggNOG" id="COG0145">
    <property type="taxonomic scope" value="Bacteria"/>
</dbReference>
<dbReference type="EMBL" id="ATHJ01000128">
    <property type="protein sequence ID" value="EPR33276.1"/>
    <property type="molecule type" value="Genomic_DNA"/>
</dbReference>
<dbReference type="InterPro" id="IPR008040">
    <property type="entry name" value="Hydant_A_N"/>
</dbReference>
<dbReference type="PATRIC" id="fig|1121405.3.peg.4129"/>
<dbReference type="InterPro" id="IPR043129">
    <property type="entry name" value="ATPase_NBD"/>
</dbReference>
<dbReference type="SUPFAM" id="SSF53067">
    <property type="entry name" value="Actin-like ATPase domain"/>
    <property type="match status" value="1"/>
</dbReference>
<dbReference type="GO" id="GO:0005829">
    <property type="term" value="C:cytosol"/>
    <property type="evidence" value="ECO:0007669"/>
    <property type="project" value="TreeGrafter"/>
</dbReference>
<protein>
    <submittedName>
        <fullName evidence="3">Hydantoinase/oxoprolinase</fullName>
    </submittedName>
</protein>
<evidence type="ECO:0000259" key="1">
    <source>
        <dbReference type="Pfam" id="PF01968"/>
    </source>
</evidence>
<dbReference type="Proteomes" id="UP000014977">
    <property type="component" value="Unassembled WGS sequence"/>
</dbReference>
<organism evidence="3 4">
    <name type="scientific">Desulfococcus multivorans DSM 2059</name>
    <dbReference type="NCBI Taxonomy" id="1121405"/>
    <lineage>
        <taxon>Bacteria</taxon>
        <taxon>Pseudomonadati</taxon>
        <taxon>Thermodesulfobacteriota</taxon>
        <taxon>Desulfobacteria</taxon>
        <taxon>Desulfobacterales</taxon>
        <taxon>Desulfococcaceae</taxon>
        <taxon>Desulfococcus</taxon>
    </lineage>
</organism>
<dbReference type="PANTHER" id="PTHR11365:SF2">
    <property type="entry name" value="5-OXOPROLINASE"/>
    <property type="match status" value="1"/>
</dbReference>
<name>S7T9I7_DESML</name>
<dbReference type="InterPro" id="IPR002821">
    <property type="entry name" value="Hydantoinase_A"/>
</dbReference>
<gene>
    <name evidence="3" type="ORF">dsmv_3532</name>
</gene>
<dbReference type="GO" id="GO:0006749">
    <property type="term" value="P:glutathione metabolic process"/>
    <property type="evidence" value="ECO:0007669"/>
    <property type="project" value="TreeGrafter"/>
</dbReference>
<feature type="domain" description="Hydantoinase/oxoprolinase N-terminal" evidence="2">
    <location>
        <begin position="3"/>
        <end position="157"/>
    </location>
</feature>
<dbReference type="OrthoDB" id="9814788at2"/>
<dbReference type="RefSeq" id="WP_020878688.1">
    <property type="nucleotide sequence ID" value="NZ_ATHJ01000128.1"/>
</dbReference>
<dbReference type="GO" id="GO:0017168">
    <property type="term" value="F:5-oxoprolinase (ATP-hydrolyzing) activity"/>
    <property type="evidence" value="ECO:0007669"/>
    <property type="project" value="TreeGrafter"/>
</dbReference>
<dbReference type="InterPro" id="IPR045079">
    <property type="entry name" value="Oxoprolinase-like"/>
</dbReference>